<name>A0A516GNU6_9FLAO</name>
<proteinExistence type="predicted"/>
<dbReference type="Proteomes" id="UP000319209">
    <property type="component" value="Chromosome"/>
</dbReference>
<accession>A0A516GNU6</accession>
<sequence>MKNIYLVLGLIFVSTTVAFAQDRNEFKGPEYKNYKVWEHETTPKLIYTTTNKEVVTGPEFKNKKQWDRQEEKQNYTAITIGTERSKLKGPAYKNYKHWKKNN</sequence>
<protein>
    <submittedName>
        <fullName evidence="2">Uncharacterized protein</fullName>
    </submittedName>
</protein>
<gene>
    <name evidence="2" type="ORF">FNB79_04125</name>
</gene>
<evidence type="ECO:0000256" key="1">
    <source>
        <dbReference type="SAM" id="SignalP"/>
    </source>
</evidence>
<keyword evidence="3" id="KW-1185">Reference proteome</keyword>
<dbReference type="OrthoDB" id="797657at2"/>
<keyword evidence="1" id="KW-0732">Signal</keyword>
<evidence type="ECO:0000313" key="2">
    <source>
        <dbReference type="EMBL" id="QDO93196.1"/>
    </source>
</evidence>
<dbReference type="RefSeq" id="WP_143380101.1">
    <property type="nucleotide sequence ID" value="NZ_CP041637.1"/>
</dbReference>
<dbReference type="AlphaFoldDB" id="A0A516GNU6"/>
<feature type="signal peptide" evidence="1">
    <location>
        <begin position="1"/>
        <end position="20"/>
    </location>
</feature>
<dbReference type="KEGG" id="fop:FNB79_04125"/>
<feature type="chain" id="PRO_5021833532" evidence="1">
    <location>
        <begin position="21"/>
        <end position="102"/>
    </location>
</feature>
<reference evidence="2 3" key="1">
    <citation type="submission" date="2019-07" db="EMBL/GenBank/DDBJ databases">
        <title>Genome sequencing for Formosa sp. PS13.</title>
        <authorList>
            <person name="Park S.-J."/>
        </authorList>
    </citation>
    <scope>NUCLEOTIDE SEQUENCE [LARGE SCALE GENOMIC DNA]</scope>
    <source>
        <strain evidence="2 3">PS13</strain>
    </source>
</reference>
<dbReference type="EMBL" id="CP041637">
    <property type="protein sequence ID" value="QDO93196.1"/>
    <property type="molecule type" value="Genomic_DNA"/>
</dbReference>
<evidence type="ECO:0000313" key="3">
    <source>
        <dbReference type="Proteomes" id="UP000319209"/>
    </source>
</evidence>
<organism evidence="2 3">
    <name type="scientific">Formosa sediminum</name>
    <dbReference type="NCBI Taxonomy" id="2594004"/>
    <lineage>
        <taxon>Bacteria</taxon>
        <taxon>Pseudomonadati</taxon>
        <taxon>Bacteroidota</taxon>
        <taxon>Flavobacteriia</taxon>
        <taxon>Flavobacteriales</taxon>
        <taxon>Flavobacteriaceae</taxon>
        <taxon>Formosa</taxon>
    </lineage>
</organism>